<evidence type="ECO:0000313" key="2">
    <source>
        <dbReference type="EMBL" id="AEV28299.1"/>
    </source>
</evidence>
<accession>G8QW56</accession>
<dbReference type="InterPro" id="IPR007197">
    <property type="entry name" value="rSAM"/>
</dbReference>
<dbReference type="InterPro" id="IPR058240">
    <property type="entry name" value="rSAM_sf"/>
</dbReference>
<dbReference type="GO" id="GO:0003824">
    <property type="term" value="F:catalytic activity"/>
    <property type="evidence" value="ECO:0007669"/>
    <property type="project" value="InterPro"/>
</dbReference>
<dbReference type="PANTHER" id="PTHR42731:SF1">
    <property type="entry name" value="RADICAL SAM DOMAIN PROTEIN"/>
    <property type="match status" value="1"/>
</dbReference>
<dbReference type="CDD" id="cd01335">
    <property type="entry name" value="Radical_SAM"/>
    <property type="match status" value="1"/>
</dbReference>
<dbReference type="GO" id="GO:0051536">
    <property type="term" value="F:iron-sulfur cluster binding"/>
    <property type="evidence" value="ECO:0007669"/>
    <property type="project" value="InterPro"/>
</dbReference>
<dbReference type="InterPro" id="IPR006638">
    <property type="entry name" value="Elp3/MiaA/NifB-like_rSAM"/>
</dbReference>
<name>G8QW56_SPHPG</name>
<dbReference type="Gene3D" id="3.80.30.20">
    <property type="entry name" value="tm_1862 like domain"/>
    <property type="match status" value="1"/>
</dbReference>
<keyword evidence="3" id="KW-1185">Reference proteome</keyword>
<feature type="domain" description="Radical SAM core" evidence="1">
    <location>
        <begin position="235"/>
        <end position="460"/>
    </location>
</feature>
<dbReference type="HOGENOM" id="CLU_011543_2_2_12"/>
<dbReference type="Pfam" id="PF10105">
    <property type="entry name" value="DUF2344"/>
    <property type="match status" value="1"/>
</dbReference>
<dbReference type="SMART" id="SM00729">
    <property type="entry name" value="Elp3"/>
    <property type="match status" value="1"/>
</dbReference>
<dbReference type="InterPro" id="IPR023862">
    <property type="entry name" value="CHP03960_rSAM"/>
</dbReference>
<evidence type="ECO:0000259" key="1">
    <source>
        <dbReference type="PROSITE" id="PS51918"/>
    </source>
</evidence>
<dbReference type="OrthoDB" id="9806827at2"/>
<dbReference type="EMBL" id="CP003155">
    <property type="protein sequence ID" value="AEV28299.1"/>
    <property type="molecule type" value="Genomic_DNA"/>
</dbReference>
<protein>
    <submittedName>
        <fullName evidence="2">Radical SAM-linked protein/radical SAM family uncharacterized protein</fullName>
    </submittedName>
</protein>
<gene>
    <name evidence="2" type="ordered locus">SpiGrapes_0441</name>
</gene>
<organism evidence="2 3">
    <name type="scientific">Sphaerochaeta pleomorpha (strain ATCC BAA-1885 / DSM 22778 / Grapes)</name>
    <dbReference type="NCBI Taxonomy" id="158190"/>
    <lineage>
        <taxon>Bacteria</taxon>
        <taxon>Pseudomonadati</taxon>
        <taxon>Spirochaetota</taxon>
        <taxon>Spirochaetia</taxon>
        <taxon>Spirochaetales</taxon>
        <taxon>Sphaerochaetaceae</taxon>
        <taxon>Sphaerochaeta</taxon>
    </lineage>
</organism>
<dbReference type="InterPro" id="IPR023404">
    <property type="entry name" value="rSAM_horseshoe"/>
</dbReference>
<dbReference type="AlphaFoldDB" id="G8QW56"/>
<dbReference type="RefSeq" id="WP_014269148.1">
    <property type="nucleotide sequence ID" value="NC_016633.1"/>
</dbReference>
<dbReference type="Pfam" id="PF04055">
    <property type="entry name" value="Radical_SAM"/>
    <property type="match status" value="1"/>
</dbReference>
<dbReference type="NCBIfam" id="TIGR03936">
    <property type="entry name" value="sam_1_link_chp"/>
    <property type="match status" value="1"/>
</dbReference>
<dbReference type="KEGG" id="sgp:SpiGrapes_0441"/>
<sequence>MNVLEQIKDDLLLIQNPSRYTGGEFHYGQKDMDNIDFYTAMCFPDLYEIGMSNNAVRILYDILNTMPTVHCDRVFSVGHDFEKLLREKNLPLYTLDLGKPLHELDLLNISIGYELCATNILQILELGGMSLHTEDRKESDPIVICGGPASTNPLPFSKFIDFMFIGEAENGLVELVEALREGKAKGNTRTQQIEALKKFNFLWYPGKKLASRTFDHDFASLEDHTYKYYVVPNFKVAQDNGVVEIMRGCPNSCRFCHAGQYYKPYRQKQYETIKSQIDQNVFGFGFREVTLSSLSSGDHPYIKELIETLNAEYSTDHISFSLPSLKVSSFSLDILEQLSEVRKSGLTFAIETPLLQWQRAINKEVPVERVVAIADEAKRRGWKLAKFYFMVGLPFVDRELENQAIVDYLAKVYDATHINMNINIGTFIPKPHTPFQWAAQLRPEESYSQLSTLKRAIQERIRGCKVSYHEPNVSYIEGLISRGDERFGSVLESAYRKGCRLDAWDEFLKPDLWFEAIAEAPYDPGEAIFQPKQMDEELPWDSVSMRVSKEFLKSECKNAMASILLDRCQNDCEHLCGVCSKVTEVVDTTDADPVLEEVRQKRLVLAPKVSPLRNPMQVILTYRRLGRSLYISHINAMRNFEMAFQRSTLHLQFTQGYNPKPKLEFVNPLSLGIEGDNEVMLADLDLDPGVTEKMVKDMLQKALPEGYELKKVLFADLGKKITLAKYIKGSIYSINTRGNIAYDALLRQWEPKSTNEISVRQSGEYLYEVKVLGEKNMVKSIFGPEADKFDIASKITIKRITICAGSWDDDYIGFFTKQMERFRETAAALSLA</sequence>
<dbReference type="SFLD" id="SFLDG01082">
    <property type="entry name" value="B12-binding_domain_containing"/>
    <property type="match status" value="1"/>
</dbReference>
<evidence type="ECO:0000313" key="3">
    <source>
        <dbReference type="Proteomes" id="UP000005632"/>
    </source>
</evidence>
<reference evidence="2 3" key="1">
    <citation type="submission" date="2011-11" db="EMBL/GenBank/DDBJ databases">
        <title>Complete sequence of Spirochaeta sp. grapes.</title>
        <authorList>
            <consortium name="US DOE Joint Genome Institute"/>
            <person name="Lucas S."/>
            <person name="Han J."/>
            <person name="Lapidus A."/>
            <person name="Cheng J.-F."/>
            <person name="Goodwin L."/>
            <person name="Pitluck S."/>
            <person name="Peters L."/>
            <person name="Ovchinnikova G."/>
            <person name="Munk A.C."/>
            <person name="Detter J.C."/>
            <person name="Han C."/>
            <person name="Tapia R."/>
            <person name="Land M."/>
            <person name="Hauser L."/>
            <person name="Kyrpides N."/>
            <person name="Ivanova N."/>
            <person name="Pagani I."/>
            <person name="Ritalahtilisa K."/>
            <person name="Loeffler F."/>
            <person name="Woyke T."/>
        </authorList>
    </citation>
    <scope>NUCLEOTIDE SEQUENCE [LARGE SCALE GENOMIC DNA]</scope>
    <source>
        <strain evidence="3">ATCC BAA-1885 / DSM 22778 / Grapes</strain>
    </source>
</reference>
<dbReference type="SFLD" id="SFLDS00029">
    <property type="entry name" value="Radical_SAM"/>
    <property type="match status" value="1"/>
</dbReference>
<dbReference type="InterPro" id="IPR018768">
    <property type="entry name" value="DUF2344"/>
</dbReference>
<dbReference type="SUPFAM" id="SSF102114">
    <property type="entry name" value="Radical SAM enzymes"/>
    <property type="match status" value="1"/>
</dbReference>
<dbReference type="Proteomes" id="UP000005632">
    <property type="component" value="Chromosome"/>
</dbReference>
<dbReference type="PANTHER" id="PTHR42731">
    <property type="entry name" value="SLL1084 PROTEIN"/>
    <property type="match status" value="1"/>
</dbReference>
<dbReference type="eggNOG" id="COG1032">
    <property type="taxonomic scope" value="Bacteria"/>
</dbReference>
<dbReference type="eggNOG" id="COG5011">
    <property type="taxonomic scope" value="Bacteria"/>
</dbReference>
<dbReference type="NCBIfam" id="TIGR03960">
    <property type="entry name" value="rSAM_fuse_unch"/>
    <property type="match status" value="1"/>
</dbReference>
<dbReference type="InterPro" id="IPR045784">
    <property type="entry name" value="Radical_SAM_N2"/>
</dbReference>
<dbReference type="STRING" id="158190.SpiGrapes_0441"/>
<proteinExistence type="predicted"/>
<dbReference type="PROSITE" id="PS51918">
    <property type="entry name" value="RADICAL_SAM"/>
    <property type="match status" value="1"/>
</dbReference>
<dbReference type="Pfam" id="PF19864">
    <property type="entry name" value="Radical_SAM_N2"/>
    <property type="match status" value="1"/>
</dbReference>